<dbReference type="RefSeq" id="WP_209350193.1">
    <property type="nucleotide sequence ID" value="NZ_JAGIYZ010000002.1"/>
</dbReference>
<dbReference type="SMART" id="SM00028">
    <property type="entry name" value="TPR"/>
    <property type="match status" value="3"/>
</dbReference>
<accession>A0ABS4AN50</accession>
<dbReference type="PROSITE" id="PS50005">
    <property type="entry name" value="TPR"/>
    <property type="match status" value="1"/>
</dbReference>
<dbReference type="Gene3D" id="3.40.50.2000">
    <property type="entry name" value="Glycogen Phosphorylase B"/>
    <property type="match status" value="1"/>
</dbReference>
<dbReference type="InterPro" id="IPR019734">
    <property type="entry name" value="TPR_rpt"/>
</dbReference>
<dbReference type="Proteomes" id="UP000680815">
    <property type="component" value="Unassembled WGS sequence"/>
</dbReference>
<gene>
    <name evidence="2" type="ORF">J5Y09_02595</name>
</gene>
<feature type="repeat" description="TPR" evidence="1">
    <location>
        <begin position="73"/>
        <end position="106"/>
    </location>
</feature>
<keyword evidence="1" id="KW-0802">TPR repeat</keyword>
<protein>
    <submittedName>
        <fullName evidence="2">Glycosyltransferase</fullName>
        <ecNumber evidence="2">2.4.-.-</ecNumber>
    </submittedName>
</protein>
<sequence>MTGTTESDLARADQYRDQRLWDAAITAYRAHLAARPQDWRARIQLGHCLKEAGDPSAALVAYRDAAAVAPHSSDVHLQIGHALKLAGEGAQAWRAYMRALELEPDNQEAAREAGALARHAAPVAASARAPGQPLQVVFDSSDLVAYVSADRTPTGIQRVQLSVTARALLDPIEGVAPAVVAFDEASGAWREIGRDLFLRLWRLSRTGGEATAPAWRAVVEEVRDALREGPDFTFAPGASLVNLGTSWWIKDYFLRVRHLVRHVGVRYVPLIYDCIPLVTPEHCQRALVQEFAQWFSGMVALADHAFAISEWSASDARRIAAEIAPERPLPITVVPLDADLRQDIGAAAAADWPARPDLPDPGEPFILCVGTIESRKNHLMLFQAWLALIRRHGAARVPRLVCVGKAGWLAEAATTLLANSPDLQERVSIAHGVPDVALAALYAKAMFTVTNSFYEGWGLPVTESLSFGRIPLVARNTSLTEAGGEAAVYFEPQNVPDLVSALEGLIFDASAREARERLIAETVRLRSWGDIADQVMRDVAARARAGAAQTMPFPVQPGRTYPLGLAGGGKASRAKAMADQLRDGLAWHPLEPWGCWTRPGVARLRLPLPAGSEGPLRLYIGCVAPGPDATVRLRAHAEGEAPPRFATLAASGAKPAACVLELDGAGADILVEIDSGEGIFLPDRPLETVVAAEGDEPPEDPPPPPGRMVGLGVTGVMVCRPDDAAARLDFLESQAFRILRPE</sequence>
<organism evidence="2 3">
    <name type="scientific">Roseomonas nitratireducens</name>
    <dbReference type="NCBI Taxonomy" id="2820810"/>
    <lineage>
        <taxon>Bacteria</taxon>
        <taxon>Pseudomonadati</taxon>
        <taxon>Pseudomonadota</taxon>
        <taxon>Alphaproteobacteria</taxon>
        <taxon>Acetobacterales</taxon>
        <taxon>Roseomonadaceae</taxon>
        <taxon>Roseomonas</taxon>
    </lineage>
</organism>
<comment type="caution">
    <text evidence="2">The sequence shown here is derived from an EMBL/GenBank/DDBJ whole genome shotgun (WGS) entry which is preliminary data.</text>
</comment>
<dbReference type="SUPFAM" id="SSF53756">
    <property type="entry name" value="UDP-Glycosyltransferase/glycogen phosphorylase"/>
    <property type="match status" value="1"/>
</dbReference>
<dbReference type="InterPro" id="IPR011990">
    <property type="entry name" value="TPR-like_helical_dom_sf"/>
</dbReference>
<dbReference type="PANTHER" id="PTHR46401">
    <property type="entry name" value="GLYCOSYLTRANSFERASE WBBK-RELATED"/>
    <property type="match status" value="1"/>
</dbReference>
<keyword evidence="2" id="KW-0808">Transferase</keyword>
<evidence type="ECO:0000256" key="1">
    <source>
        <dbReference type="PROSITE-ProRule" id="PRU00339"/>
    </source>
</evidence>
<dbReference type="PANTHER" id="PTHR46401:SF8">
    <property type="entry name" value="BLL6006 PROTEIN"/>
    <property type="match status" value="1"/>
</dbReference>
<reference evidence="2 3" key="1">
    <citation type="submission" date="2021-03" db="EMBL/GenBank/DDBJ databases">
        <authorList>
            <person name="So Y."/>
        </authorList>
    </citation>
    <scope>NUCLEOTIDE SEQUENCE [LARGE SCALE GENOMIC DNA]</scope>
    <source>
        <strain evidence="2 3">PWR1</strain>
    </source>
</reference>
<proteinExistence type="predicted"/>
<dbReference type="SUPFAM" id="SSF48452">
    <property type="entry name" value="TPR-like"/>
    <property type="match status" value="1"/>
</dbReference>
<dbReference type="GO" id="GO:0016757">
    <property type="term" value="F:glycosyltransferase activity"/>
    <property type="evidence" value="ECO:0007669"/>
    <property type="project" value="UniProtKB-KW"/>
</dbReference>
<dbReference type="CDD" id="cd03809">
    <property type="entry name" value="GT4_MtfB-like"/>
    <property type="match status" value="1"/>
</dbReference>
<dbReference type="EC" id="2.4.-.-" evidence="2"/>
<dbReference type="EMBL" id="JAGIYZ010000002">
    <property type="protein sequence ID" value="MBP0462790.1"/>
    <property type="molecule type" value="Genomic_DNA"/>
</dbReference>
<keyword evidence="2" id="KW-0328">Glycosyltransferase</keyword>
<evidence type="ECO:0000313" key="2">
    <source>
        <dbReference type="EMBL" id="MBP0462790.1"/>
    </source>
</evidence>
<keyword evidence="3" id="KW-1185">Reference proteome</keyword>
<dbReference type="Gene3D" id="1.25.40.10">
    <property type="entry name" value="Tetratricopeptide repeat domain"/>
    <property type="match status" value="1"/>
</dbReference>
<evidence type="ECO:0000313" key="3">
    <source>
        <dbReference type="Proteomes" id="UP000680815"/>
    </source>
</evidence>
<name>A0ABS4AN50_9PROT</name>
<dbReference type="Pfam" id="PF13692">
    <property type="entry name" value="Glyco_trans_1_4"/>
    <property type="match status" value="1"/>
</dbReference>